<feature type="domain" description="Nudix hydrolase" evidence="5">
    <location>
        <begin position="6"/>
        <end position="139"/>
    </location>
</feature>
<dbReference type="InterPro" id="IPR020084">
    <property type="entry name" value="NUDIX_hydrolase_CS"/>
</dbReference>
<evidence type="ECO:0000313" key="7">
    <source>
        <dbReference type="Proteomes" id="UP000542210"/>
    </source>
</evidence>
<dbReference type="RefSeq" id="WP_184886377.1">
    <property type="nucleotide sequence ID" value="NZ_BOOV01000006.1"/>
</dbReference>
<keyword evidence="3 4" id="KW-0378">Hydrolase</keyword>
<dbReference type="Gene3D" id="3.90.79.10">
    <property type="entry name" value="Nucleoside Triphosphate Pyrophosphohydrolase"/>
    <property type="match status" value="1"/>
</dbReference>
<dbReference type="InterPro" id="IPR000086">
    <property type="entry name" value="NUDIX_hydrolase_dom"/>
</dbReference>
<evidence type="ECO:0000313" key="6">
    <source>
        <dbReference type="EMBL" id="MBB4704988.1"/>
    </source>
</evidence>
<protein>
    <submittedName>
        <fullName evidence="6">ADP-ribose pyrophosphatase YjhB (NUDIX family)</fullName>
    </submittedName>
</protein>
<dbReference type="Pfam" id="PF00293">
    <property type="entry name" value="NUDIX"/>
    <property type="match status" value="1"/>
</dbReference>
<accession>A0A7W7DGM4</accession>
<dbReference type="InterPro" id="IPR020476">
    <property type="entry name" value="Nudix_hydrolase"/>
</dbReference>
<comment type="similarity">
    <text evidence="2 4">Belongs to the Nudix hydrolase family.</text>
</comment>
<dbReference type="InterPro" id="IPR015797">
    <property type="entry name" value="NUDIX_hydrolase-like_dom_sf"/>
</dbReference>
<dbReference type="AlphaFoldDB" id="A0A7W7DGM4"/>
<dbReference type="PROSITE" id="PS00893">
    <property type="entry name" value="NUDIX_BOX"/>
    <property type="match status" value="1"/>
</dbReference>
<dbReference type="PANTHER" id="PTHR43046">
    <property type="entry name" value="GDP-MANNOSE MANNOSYL HYDROLASE"/>
    <property type="match status" value="1"/>
</dbReference>
<gene>
    <name evidence="6" type="ORF">BJ982_006532</name>
</gene>
<evidence type="ECO:0000256" key="2">
    <source>
        <dbReference type="ARBA" id="ARBA00005582"/>
    </source>
</evidence>
<dbReference type="PANTHER" id="PTHR43046:SF14">
    <property type="entry name" value="MUTT_NUDIX FAMILY PROTEIN"/>
    <property type="match status" value="1"/>
</dbReference>
<evidence type="ECO:0000256" key="3">
    <source>
        <dbReference type="ARBA" id="ARBA00022801"/>
    </source>
</evidence>
<dbReference type="SUPFAM" id="SSF55811">
    <property type="entry name" value="Nudix"/>
    <property type="match status" value="1"/>
</dbReference>
<dbReference type="GO" id="GO:0016787">
    <property type="term" value="F:hydrolase activity"/>
    <property type="evidence" value="ECO:0007669"/>
    <property type="project" value="UniProtKB-KW"/>
</dbReference>
<evidence type="ECO:0000256" key="4">
    <source>
        <dbReference type="RuleBase" id="RU003476"/>
    </source>
</evidence>
<organism evidence="6 7">
    <name type="scientific">Sphaerisporangium siamense</name>
    <dbReference type="NCBI Taxonomy" id="795645"/>
    <lineage>
        <taxon>Bacteria</taxon>
        <taxon>Bacillati</taxon>
        <taxon>Actinomycetota</taxon>
        <taxon>Actinomycetes</taxon>
        <taxon>Streptosporangiales</taxon>
        <taxon>Streptosporangiaceae</taxon>
        <taxon>Sphaerisporangium</taxon>
    </lineage>
</organism>
<reference evidence="6 7" key="1">
    <citation type="submission" date="2020-08" db="EMBL/GenBank/DDBJ databases">
        <title>Sequencing the genomes of 1000 actinobacteria strains.</title>
        <authorList>
            <person name="Klenk H.-P."/>
        </authorList>
    </citation>
    <scope>NUCLEOTIDE SEQUENCE [LARGE SCALE GENOMIC DNA]</scope>
    <source>
        <strain evidence="6 7">DSM 45784</strain>
    </source>
</reference>
<proteinExistence type="inferred from homology"/>
<evidence type="ECO:0000256" key="1">
    <source>
        <dbReference type="ARBA" id="ARBA00001946"/>
    </source>
</evidence>
<sequence length="152" mass="16390">MGNALLLLPSVNAFVFDDEGRLLLARHSEQGDVWSAPGGIVEPDEPPAEAVVRETREEVGLDVRIRGLIGAYGGPGFRTTYPNGDQVAHVITVYGCTAEGGTPVPDGVEIAEVRWVTEPEAAALPTPSWLPLVLPDCFAWWRSARQTWSPVS</sequence>
<keyword evidence="7" id="KW-1185">Reference proteome</keyword>
<evidence type="ECO:0000259" key="5">
    <source>
        <dbReference type="PROSITE" id="PS51462"/>
    </source>
</evidence>
<dbReference type="EMBL" id="JACHND010000001">
    <property type="protein sequence ID" value="MBB4704988.1"/>
    <property type="molecule type" value="Genomic_DNA"/>
</dbReference>
<name>A0A7W7DGM4_9ACTN</name>
<dbReference type="PROSITE" id="PS51462">
    <property type="entry name" value="NUDIX"/>
    <property type="match status" value="1"/>
</dbReference>
<dbReference type="Proteomes" id="UP000542210">
    <property type="component" value="Unassembled WGS sequence"/>
</dbReference>
<dbReference type="PRINTS" id="PR00502">
    <property type="entry name" value="NUDIXFAMILY"/>
</dbReference>
<comment type="cofactor">
    <cofactor evidence="1">
        <name>Mg(2+)</name>
        <dbReference type="ChEBI" id="CHEBI:18420"/>
    </cofactor>
</comment>
<comment type="caution">
    <text evidence="6">The sequence shown here is derived from an EMBL/GenBank/DDBJ whole genome shotgun (WGS) entry which is preliminary data.</text>
</comment>